<proteinExistence type="predicted"/>
<reference evidence="1 2" key="1">
    <citation type="journal article" date="2023" name="Hortic Res">
        <title>Pangenome of water caltrop reveals structural variations and asymmetric subgenome divergence after allopolyploidization.</title>
        <authorList>
            <person name="Zhang X."/>
            <person name="Chen Y."/>
            <person name="Wang L."/>
            <person name="Yuan Y."/>
            <person name="Fang M."/>
            <person name="Shi L."/>
            <person name="Lu R."/>
            <person name="Comes H.P."/>
            <person name="Ma Y."/>
            <person name="Chen Y."/>
            <person name="Huang G."/>
            <person name="Zhou Y."/>
            <person name="Zheng Z."/>
            <person name="Qiu Y."/>
        </authorList>
    </citation>
    <scope>NUCLEOTIDE SEQUENCE [LARGE SCALE GENOMIC DNA]</scope>
    <source>
        <tissue evidence="1">Roots</tissue>
    </source>
</reference>
<evidence type="ECO:0000313" key="2">
    <source>
        <dbReference type="Proteomes" id="UP001345219"/>
    </source>
</evidence>
<name>A0AAN7JKW0_9MYRT</name>
<accession>A0AAN7JKW0</accession>
<keyword evidence="2" id="KW-1185">Reference proteome</keyword>
<evidence type="ECO:0008006" key="3">
    <source>
        <dbReference type="Google" id="ProtNLM"/>
    </source>
</evidence>
<dbReference type="PANTHER" id="PTHR37379">
    <property type="entry name" value="OS01G0220500 PROTEIN"/>
    <property type="match status" value="1"/>
</dbReference>
<sequence>MGSGETELYFVFMNHDPVYHRLRANRTKKGQLELDLYLSRKHEQLLSAILQPGTYRKTVSLVIIDAFGVEISEEQANLLRSAEGVRTVEKNLEVV</sequence>
<dbReference type="EMBL" id="JAXIOK010000019">
    <property type="protein sequence ID" value="KAK4748674.1"/>
    <property type="molecule type" value="Genomic_DNA"/>
</dbReference>
<dbReference type="AlphaFoldDB" id="A0AAN7JKW0"/>
<evidence type="ECO:0000313" key="1">
    <source>
        <dbReference type="EMBL" id="KAK4748674.1"/>
    </source>
</evidence>
<comment type="caution">
    <text evidence="1">The sequence shown here is derived from an EMBL/GenBank/DDBJ whole genome shotgun (WGS) entry which is preliminary data.</text>
</comment>
<dbReference type="Proteomes" id="UP001345219">
    <property type="component" value="Chromosome 12"/>
</dbReference>
<dbReference type="PANTHER" id="PTHR37379:SF1">
    <property type="entry name" value="OS01G0220500 PROTEIN"/>
    <property type="match status" value="1"/>
</dbReference>
<organism evidence="1 2">
    <name type="scientific">Trapa incisa</name>
    <dbReference type="NCBI Taxonomy" id="236973"/>
    <lineage>
        <taxon>Eukaryota</taxon>
        <taxon>Viridiplantae</taxon>
        <taxon>Streptophyta</taxon>
        <taxon>Embryophyta</taxon>
        <taxon>Tracheophyta</taxon>
        <taxon>Spermatophyta</taxon>
        <taxon>Magnoliopsida</taxon>
        <taxon>eudicotyledons</taxon>
        <taxon>Gunneridae</taxon>
        <taxon>Pentapetalae</taxon>
        <taxon>rosids</taxon>
        <taxon>malvids</taxon>
        <taxon>Myrtales</taxon>
        <taxon>Lythraceae</taxon>
        <taxon>Trapa</taxon>
    </lineage>
</organism>
<gene>
    <name evidence="1" type="ORF">SAY87_015260</name>
</gene>
<protein>
    <recommendedName>
        <fullName evidence="3">Inhibitor I9 domain-containing protein</fullName>
    </recommendedName>
</protein>